<dbReference type="EMBL" id="BAAAPO010000033">
    <property type="protein sequence ID" value="GAA1796428.1"/>
    <property type="molecule type" value="Genomic_DNA"/>
</dbReference>
<evidence type="ECO:0000256" key="4">
    <source>
        <dbReference type="ARBA" id="ARBA00022505"/>
    </source>
</evidence>
<name>A0ABN2LQ75_9MICO</name>
<comment type="similarity">
    <text evidence="3 7">Belongs to the MoeA family.</text>
</comment>
<dbReference type="SUPFAM" id="SSF63867">
    <property type="entry name" value="MoeA C-terminal domain-like"/>
    <property type="match status" value="1"/>
</dbReference>
<evidence type="ECO:0000256" key="7">
    <source>
        <dbReference type="RuleBase" id="RU365090"/>
    </source>
</evidence>
<comment type="cofactor">
    <cofactor evidence="7">
        <name>Mg(2+)</name>
        <dbReference type="ChEBI" id="CHEBI:18420"/>
    </cofactor>
</comment>
<dbReference type="Gene3D" id="2.170.190.11">
    <property type="entry name" value="Molybdopterin biosynthesis moea protein, domain 3"/>
    <property type="match status" value="1"/>
</dbReference>
<evidence type="ECO:0000256" key="3">
    <source>
        <dbReference type="ARBA" id="ARBA00010763"/>
    </source>
</evidence>
<dbReference type="Pfam" id="PF03453">
    <property type="entry name" value="MoeA_N"/>
    <property type="match status" value="1"/>
</dbReference>
<comment type="function">
    <text evidence="1 7">Catalyzes the insertion of molybdate into adenylated molybdopterin with the concomitant release of AMP.</text>
</comment>
<dbReference type="Pfam" id="PF03454">
    <property type="entry name" value="MoeA_C"/>
    <property type="match status" value="1"/>
</dbReference>
<keyword evidence="4 7" id="KW-0500">Molybdenum</keyword>
<feature type="domain" description="MoaB/Mog" evidence="8">
    <location>
        <begin position="180"/>
        <end position="318"/>
    </location>
</feature>
<dbReference type="RefSeq" id="WP_344084659.1">
    <property type="nucleotide sequence ID" value="NZ_BAAAPO010000033.1"/>
</dbReference>
<dbReference type="NCBIfam" id="NF045515">
    <property type="entry name" value="Glp_gephyrin"/>
    <property type="match status" value="1"/>
</dbReference>
<dbReference type="InterPro" id="IPR005111">
    <property type="entry name" value="MoeA_C_domain_IV"/>
</dbReference>
<sequence>MRSVTEHRDAILSAISPLPPAELALADCLGLVTTADISSRVPLPGFDNSAMDGYAVRAASVVGASAATPVTLTVVGEVAAGADASGLQVGPGEAVRIMTGAMMPAGADAVVMVERTDGGLERVAVTEAVESGRSIRPAGEDVQEGELVIPAGARVNARTLALAASTGHPRLPVRPRPRVAIVSTGDELIPPGEALAPGQIHESNAIMLAAAVRTLGCEVVASSAATDDPDALVALLADLAGRCDALVTSGGVSMGAYDVVKAALHERGIDFVQVAMQPGKPQGFGLFGEQQVPIFALPGNPVSAFVSFEVFVAPALEAMMGATHERRVVQGVMGHELSSPAGRTQIARAVTSRSGEDWLVDPVVGQGSHFIADLVRANSLVIVPAETTRMVAGDPVEVWLLSEPGSTW</sequence>
<dbReference type="PANTHER" id="PTHR10192:SF5">
    <property type="entry name" value="GEPHYRIN"/>
    <property type="match status" value="1"/>
</dbReference>
<dbReference type="InterPro" id="IPR036688">
    <property type="entry name" value="MoeA_C_domain_IV_sf"/>
</dbReference>
<organism evidence="9 10">
    <name type="scientific">Nostocoides veronense</name>
    <dbReference type="NCBI Taxonomy" id="330836"/>
    <lineage>
        <taxon>Bacteria</taxon>
        <taxon>Bacillati</taxon>
        <taxon>Actinomycetota</taxon>
        <taxon>Actinomycetes</taxon>
        <taxon>Micrococcales</taxon>
        <taxon>Intrasporangiaceae</taxon>
        <taxon>Nostocoides</taxon>
    </lineage>
</organism>
<dbReference type="InterPro" id="IPR036135">
    <property type="entry name" value="MoeA_linker/N_sf"/>
</dbReference>
<evidence type="ECO:0000313" key="10">
    <source>
        <dbReference type="Proteomes" id="UP001499938"/>
    </source>
</evidence>
<comment type="pathway">
    <text evidence="2 7">Cofactor biosynthesis; molybdopterin biosynthesis.</text>
</comment>
<dbReference type="InterPro" id="IPR005110">
    <property type="entry name" value="MoeA_linker/N"/>
</dbReference>
<keyword evidence="7" id="KW-0808">Transferase</keyword>
<dbReference type="Pfam" id="PF00994">
    <property type="entry name" value="MoCF_biosynth"/>
    <property type="match status" value="1"/>
</dbReference>
<reference evidence="9 10" key="1">
    <citation type="journal article" date="2019" name="Int. J. Syst. Evol. Microbiol.">
        <title>The Global Catalogue of Microorganisms (GCM) 10K type strain sequencing project: providing services to taxonomists for standard genome sequencing and annotation.</title>
        <authorList>
            <consortium name="The Broad Institute Genomics Platform"/>
            <consortium name="The Broad Institute Genome Sequencing Center for Infectious Disease"/>
            <person name="Wu L."/>
            <person name="Ma J."/>
        </authorList>
    </citation>
    <scope>NUCLEOTIDE SEQUENCE [LARGE SCALE GENOMIC DNA]</scope>
    <source>
        <strain evidence="9 10">JCM 15592</strain>
    </source>
</reference>
<dbReference type="Gene3D" id="2.40.340.10">
    <property type="entry name" value="MoeA, C-terminal, domain IV"/>
    <property type="match status" value="1"/>
</dbReference>
<dbReference type="InterPro" id="IPR038987">
    <property type="entry name" value="MoeA-like"/>
</dbReference>
<keyword evidence="7" id="KW-0479">Metal-binding</keyword>
<protein>
    <recommendedName>
        <fullName evidence="7">Molybdopterin molybdenumtransferase</fullName>
        <ecNumber evidence="7">2.10.1.1</ecNumber>
    </recommendedName>
</protein>
<dbReference type="SMART" id="SM00852">
    <property type="entry name" value="MoCF_biosynth"/>
    <property type="match status" value="1"/>
</dbReference>
<evidence type="ECO:0000256" key="5">
    <source>
        <dbReference type="ARBA" id="ARBA00023150"/>
    </source>
</evidence>
<dbReference type="PANTHER" id="PTHR10192">
    <property type="entry name" value="MOLYBDOPTERIN BIOSYNTHESIS PROTEIN"/>
    <property type="match status" value="1"/>
</dbReference>
<dbReference type="InterPro" id="IPR001453">
    <property type="entry name" value="MoaB/Mog_dom"/>
</dbReference>
<dbReference type="InterPro" id="IPR036425">
    <property type="entry name" value="MoaB/Mog-like_dom_sf"/>
</dbReference>
<proteinExistence type="inferred from homology"/>
<dbReference type="NCBIfam" id="TIGR00177">
    <property type="entry name" value="molyb_syn"/>
    <property type="match status" value="1"/>
</dbReference>
<comment type="catalytic activity">
    <reaction evidence="6">
        <text>adenylyl-molybdopterin + molybdate = Mo-molybdopterin + AMP + H(+)</text>
        <dbReference type="Rhea" id="RHEA:35047"/>
        <dbReference type="ChEBI" id="CHEBI:15378"/>
        <dbReference type="ChEBI" id="CHEBI:36264"/>
        <dbReference type="ChEBI" id="CHEBI:62727"/>
        <dbReference type="ChEBI" id="CHEBI:71302"/>
        <dbReference type="ChEBI" id="CHEBI:456215"/>
        <dbReference type="EC" id="2.10.1.1"/>
    </reaction>
</comment>
<keyword evidence="10" id="KW-1185">Reference proteome</keyword>
<evidence type="ECO:0000259" key="8">
    <source>
        <dbReference type="SMART" id="SM00852"/>
    </source>
</evidence>
<gene>
    <name evidence="9" type="ORF">GCM10009811_20840</name>
</gene>
<keyword evidence="5 7" id="KW-0501">Molybdenum cofactor biosynthesis</keyword>
<dbReference type="SUPFAM" id="SSF63882">
    <property type="entry name" value="MoeA N-terminal region -like"/>
    <property type="match status" value="1"/>
</dbReference>
<keyword evidence="7" id="KW-0460">Magnesium</keyword>
<dbReference type="SUPFAM" id="SSF53218">
    <property type="entry name" value="Molybdenum cofactor biosynthesis proteins"/>
    <property type="match status" value="1"/>
</dbReference>
<evidence type="ECO:0000256" key="6">
    <source>
        <dbReference type="ARBA" id="ARBA00047317"/>
    </source>
</evidence>
<dbReference type="Gene3D" id="3.40.980.10">
    <property type="entry name" value="MoaB/Mog-like domain"/>
    <property type="match status" value="1"/>
</dbReference>
<dbReference type="CDD" id="cd00887">
    <property type="entry name" value="MoeA"/>
    <property type="match status" value="1"/>
</dbReference>
<dbReference type="Gene3D" id="3.90.105.10">
    <property type="entry name" value="Molybdopterin biosynthesis moea protein, domain 2"/>
    <property type="match status" value="1"/>
</dbReference>
<accession>A0ABN2LQ75</accession>
<evidence type="ECO:0000256" key="2">
    <source>
        <dbReference type="ARBA" id="ARBA00005046"/>
    </source>
</evidence>
<dbReference type="Proteomes" id="UP001499938">
    <property type="component" value="Unassembled WGS sequence"/>
</dbReference>
<evidence type="ECO:0000313" key="9">
    <source>
        <dbReference type="EMBL" id="GAA1796428.1"/>
    </source>
</evidence>
<comment type="caution">
    <text evidence="9">The sequence shown here is derived from an EMBL/GenBank/DDBJ whole genome shotgun (WGS) entry which is preliminary data.</text>
</comment>
<dbReference type="EC" id="2.10.1.1" evidence="7"/>
<evidence type="ECO:0000256" key="1">
    <source>
        <dbReference type="ARBA" id="ARBA00002901"/>
    </source>
</evidence>